<dbReference type="EMBL" id="JAWRLE010000025">
    <property type="protein sequence ID" value="MEB2580650.1"/>
    <property type="molecule type" value="Genomic_DNA"/>
</dbReference>
<keyword evidence="2" id="KW-1185">Reference proteome</keyword>
<protein>
    <submittedName>
        <fullName evidence="1">Uncharacterized protein</fullName>
    </submittedName>
</protein>
<evidence type="ECO:0000313" key="1">
    <source>
        <dbReference type="EMBL" id="MEB2580650.1"/>
    </source>
</evidence>
<accession>A0ABU5WPJ7</accession>
<sequence length="50" mass="5602">MKALWGGALVMWIFISPISGMNCLLIDELKFVGSGLIAGWDYLDFLRLIL</sequence>
<reference evidence="1 2" key="1">
    <citation type="journal article" date="2023" name="Front. Microbiol.">
        <title>Genomic analyses of Burkholderia respiratory isolates indicates two evolutionarily distinct B. anthina clades.</title>
        <authorList>
            <person name="Pham A."/>
            <person name="Volmer J.G."/>
            <person name="Chambers D.C."/>
            <person name="Smith D.J."/>
            <person name="Reid D.W."/>
            <person name="Burr L."/>
            <person name="Wells T.J."/>
        </authorList>
    </citation>
    <scope>NUCLEOTIDE SEQUENCE [LARGE SCALE GENOMIC DNA]</scope>
    <source>
        <strain evidence="1 2">BCCIQ07A</strain>
    </source>
</reference>
<comment type="caution">
    <text evidence="1">The sequence shown here is derived from an EMBL/GenBank/DDBJ whole genome shotgun (WGS) entry which is preliminary data.</text>
</comment>
<name>A0ABU5WPJ7_9BURK</name>
<dbReference type="RefSeq" id="WP_155634597.1">
    <property type="nucleotide sequence ID" value="NZ_JAWRKY010000003.1"/>
</dbReference>
<gene>
    <name evidence="1" type="ORF">SB593_16990</name>
</gene>
<organism evidence="1 2">
    <name type="scientific">Burkholderia anthinoferrum</name>
    <dbReference type="NCBI Taxonomy" id="3090833"/>
    <lineage>
        <taxon>Bacteria</taxon>
        <taxon>Pseudomonadati</taxon>
        <taxon>Pseudomonadota</taxon>
        <taxon>Betaproteobacteria</taxon>
        <taxon>Burkholderiales</taxon>
        <taxon>Burkholderiaceae</taxon>
        <taxon>Burkholderia</taxon>
    </lineage>
</organism>
<evidence type="ECO:0000313" key="2">
    <source>
        <dbReference type="Proteomes" id="UP001304467"/>
    </source>
</evidence>
<dbReference type="Proteomes" id="UP001304467">
    <property type="component" value="Unassembled WGS sequence"/>
</dbReference>
<proteinExistence type="predicted"/>